<dbReference type="Pfam" id="PF00682">
    <property type="entry name" value="HMGL-like"/>
    <property type="match status" value="1"/>
</dbReference>
<accession>A0A2D3E326</accession>
<evidence type="ECO:0000256" key="5">
    <source>
        <dbReference type="RuleBase" id="RU003523"/>
    </source>
</evidence>
<feature type="domain" description="Pyruvate carboxyltransferase" evidence="7">
    <location>
        <begin position="53"/>
        <end position="327"/>
    </location>
</feature>
<dbReference type="InterPro" id="IPR054692">
    <property type="entry name" value="LeuA-like_post-cat"/>
</dbReference>
<dbReference type="GO" id="GO:0003852">
    <property type="term" value="F:2-isopropylmalate synthase activity"/>
    <property type="evidence" value="ECO:0007669"/>
    <property type="project" value="UniProtKB-EC"/>
</dbReference>
<dbReference type="CDD" id="cd07942">
    <property type="entry name" value="DRE_TIM_LeuA"/>
    <property type="match status" value="1"/>
</dbReference>
<organism evidence="8">
    <name type="scientific">Streptomyces sp. KCB13F003</name>
    <dbReference type="NCBI Taxonomy" id="2052824"/>
    <lineage>
        <taxon>Bacteria</taxon>
        <taxon>Bacillati</taxon>
        <taxon>Actinomycetota</taxon>
        <taxon>Actinomycetes</taxon>
        <taxon>Kitasatosporales</taxon>
        <taxon>Streptomycetaceae</taxon>
        <taxon>Streptomyces</taxon>
    </lineage>
</organism>
<gene>
    <name evidence="8" type="primary">ulm28</name>
</gene>
<dbReference type="SUPFAM" id="SSF89000">
    <property type="entry name" value="post-HMGL domain-like"/>
    <property type="match status" value="1"/>
</dbReference>
<dbReference type="GO" id="GO:0019752">
    <property type="term" value="P:carboxylic acid metabolic process"/>
    <property type="evidence" value="ECO:0007669"/>
    <property type="project" value="InterPro"/>
</dbReference>
<feature type="compositionally biased region" description="Polar residues" evidence="6">
    <location>
        <begin position="1"/>
        <end position="12"/>
    </location>
</feature>
<dbReference type="PROSITE" id="PS00815">
    <property type="entry name" value="AIPM_HOMOCIT_SYNTH_1"/>
    <property type="match status" value="1"/>
</dbReference>
<dbReference type="Gene3D" id="3.20.20.70">
    <property type="entry name" value="Aldolase class I"/>
    <property type="match status" value="1"/>
</dbReference>
<sequence>MKDSTVHSQQPPQILPDFGVQRPSRMPTGKYRPYRPLGLPDRTWPDRVAQRAPLWCSVDLRDGNQALIEPMNVERKRRMFDLLVAMGFKEIEVGYPTASRDDHDFVRHLIEDDAIPEDVVIQVMSPIRQDFIERTVHVLRGARRACLQVFNPTSEVQRRLVLRADRQATLALALDGARQALRLQDSLPGTELYLQYAPESYTQTEPDYALEICNAVLDFWAPRADHTLRINLPATVEIFPPQEFADRIEYVSRHLAHRDRTLLSVHPHNDRGSGVAAAEMAVLAGAQRVEGTLFGNGERTGNVCLVTLAMNLFSQGIDPMLDLGGIDRIRRIVEDCNQMPVPARHPWAGDFVYTSFAGTHQDAIGKGLVARQQAGDQGVWDVPYLPIDPRDIGRDYQALIRINTQSGKGGIAHLLRSTYGLELPRRLQIDFAAVMQKQCERTGGEASAPQVWLTFEETYALPRTADAPRNPLVPALEEPSGGTAAEKWLAPAQRLLGELGVTGQVRHAQVDQVTGRLNGAVAYLEVVVDDRSLWAVGRHGQESEAVRRAVRSAVRRAALARTPVAP</sequence>
<dbReference type="PROSITE" id="PS50991">
    <property type="entry name" value="PYR_CT"/>
    <property type="match status" value="1"/>
</dbReference>
<evidence type="ECO:0000259" key="7">
    <source>
        <dbReference type="PROSITE" id="PS50991"/>
    </source>
</evidence>
<dbReference type="AlphaFoldDB" id="A0A2D3E326"/>
<dbReference type="InterPro" id="IPR013785">
    <property type="entry name" value="Aldolase_TIM"/>
</dbReference>
<dbReference type="SUPFAM" id="SSF51569">
    <property type="entry name" value="Aldolase"/>
    <property type="match status" value="1"/>
</dbReference>
<evidence type="ECO:0000256" key="2">
    <source>
        <dbReference type="ARBA" id="ARBA00009767"/>
    </source>
</evidence>
<feature type="region of interest" description="Disordered" evidence="6">
    <location>
        <begin position="1"/>
        <end position="34"/>
    </location>
</feature>
<dbReference type="Gene3D" id="3.30.160.270">
    <property type="match status" value="1"/>
</dbReference>
<comment type="catalytic activity">
    <reaction evidence="1">
        <text>3-methyl-2-oxobutanoate + acetyl-CoA + H2O = (2S)-2-isopropylmalate + CoA + H(+)</text>
        <dbReference type="Rhea" id="RHEA:21524"/>
        <dbReference type="ChEBI" id="CHEBI:1178"/>
        <dbReference type="ChEBI" id="CHEBI:11851"/>
        <dbReference type="ChEBI" id="CHEBI:15377"/>
        <dbReference type="ChEBI" id="CHEBI:15378"/>
        <dbReference type="ChEBI" id="CHEBI:57287"/>
        <dbReference type="ChEBI" id="CHEBI:57288"/>
        <dbReference type="EC" id="2.3.3.13"/>
    </reaction>
</comment>
<evidence type="ECO:0000256" key="3">
    <source>
        <dbReference type="ARBA" id="ARBA00012973"/>
    </source>
</evidence>
<dbReference type="InterPro" id="IPR039371">
    <property type="entry name" value="LeuA_N_DRE-TIM"/>
</dbReference>
<dbReference type="PROSITE" id="PS00816">
    <property type="entry name" value="AIPM_HOMOCIT_SYNTH_2"/>
    <property type="match status" value="1"/>
</dbReference>
<dbReference type="PANTHER" id="PTHR46911">
    <property type="match status" value="1"/>
</dbReference>
<evidence type="ECO:0000256" key="1">
    <source>
        <dbReference type="ARBA" id="ARBA00000064"/>
    </source>
</evidence>
<keyword evidence="4 5" id="KW-0808">Transferase</keyword>
<dbReference type="Pfam" id="PF22615">
    <property type="entry name" value="IPMS_D2"/>
    <property type="match status" value="1"/>
</dbReference>
<name>A0A2D3E326_9ACTN</name>
<evidence type="ECO:0000256" key="4">
    <source>
        <dbReference type="ARBA" id="ARBA00022679"/>
    </source>
</evidence>
<dbReference type="InterPro" id="IPR000891">
    <property type="entry name" value="PYR_CT"/>
</dbReference>
<dbReference type="PANTHER" id="PTHR46911:SF1">
    <property type="entry name" value="2-ISOPROPYLMALATE SYNTHASE"/>
    <property type="match status" value="1"/>
</dbReference>
<dbReference type="InterPro" id="IPR036230">
    <property type="entry name" value="LeuA_allosteric_dom_sf"/>
</dbReference>
<comment type="similarity">
    <text evidence="2">Belongs to the alpha-IPM synthase/homocitrate synthase family. LeuA type 2 subfamily.</text>
</comment>
<dbReference type="NCBIfam" id="NF002991">
    <property type="entry name" value="PRK03739.1"/>
    <property type="match status" value="1"/>
</dbReference>
<proteinExistence type="inferred from homology"/>
<protein>
    <recommendedName>
        <fullName evidence="3">2-isopropylmalate synthase</fullName>
        <ecNumber evidence="3">2.3.3.13</ecNumber>
    </recommendedName>
</protein>
<dbReference type="InterPro" id="IPR002034">
    <property type="entry name" value="AIPM/Hcit_synth_CS"/>
</dbReference>
<reference evidence="8" key="1">
    <citation type="journal article" date="2017" name="J. Nat. Prod.">
        <title>Genomics-Driven Discovery of Chlorinated Cyclic Hexapeptides Ulleungmycins A and B from a Streptomyces Species.</title>
        <authorList>
            <person name="Son S."/>
            <person name="Hong Y.S."/>
            <person name="Jang M."/>
            <person name="Heo K.T."/>
            <person name="Lee B."/>
            <person name="Jang J.P."/>
            <person name="Kim J.W."/>
            <person name="Ryoo I.J."/>
            <person name="Kim W.G."/>
            <person name="Ko S.K."/>
            <person name="Kim B.Y."/>
            <person name="Jang J.H."/>
            <person name="Ahn J.S."/>
        </authorList>
    </citation>
    <scope>NUCLEOTIDE SEQUENCE</scope>
    <source>
        <strain evidence="8">KCB13F003</strain>
    </source>
</reference>
<evidence type="ECO:0000313" key="8">
    <source>
        <dbReference type="EMBL" id="ATU31805.1"/>
    </source>
</evidence>
<evidence type="ECO:0000256" key="6">
    <source>
        <dbReference type="SAM" id="MobiDB-lite"/>
    </source>
</evidence>
<dbReference type="EC" id="2.3.3.13" evidence="3"/>
<dbReference type="EMBL" id="MF541667">
    <property type="protein sequence ID" value="ATU31805.1"/>
    <property type="molecule type" value="Genomic_DNA"/>
</dbReference>